<protein>
    <submittedName>
        <fullName evidence="3">Flavin reductase (DIM6/NTAB) family NADH-FMN oxidoreductase RutF</fullName>
    </submittedName>
</protein>
<dbReference type="GO" id="GO:0010181">
    <property type="term" value="F:FMN binding"/>
    <property type="evidence" value="ECO:0007669"/>
    <property type="project" value="InterPro"/>
</dbReference>
<reference evidence="3 4" key="1">
    <citation type="submission" date="2020-08" db="EMBL/GenBank/DDBJ databases">
        <title>Genomic Encyclopedia of Type Strains, Phase III (KMG-III): the genomes of soil and plant-associated and newly described type strains.</title>
        <authorList>
            <person name="Whitman W."/>
        </authorList>
    </citation>
    <scope>NUCLEOTIDE SEQUENCE [LARGE SCALE GENOMIC DNA]</scope>
    <source>
        <strain evidence="3 4">CECT 3302</strain>
    </source>
</reference>
<gene>
    <name evidence="3" type="ORF">FHS12_000537</name>
</gene>
<dbReference type="EMBL" id="JACHXG010000001">
    <property type="protein sequence ID" value="MBB3087614.1"/>
    <property type="molecule type" value="Genomic_DNA"/>
</dbReference>
<sequence length="176" mass="18583">MSDTLTDQFKAGFRRYSTGVAIAATSTETGPVGATISSLASVSANPPMLSFSVSRLGRSGPALSASERLAVHTLTASQADVAAAFADRNAPRFTLAQGWALSHGEPPVLRDAAASFYGHVVRVVPAGEAWLVLLEVDTMELGDTAEPLLHHDRRYWSLGPAVSTLPLERILPEKAS</sequence>
<comment type="caution">
    <text evidence="3">The sequence shown here is derived from an EMBL/GenBank/DDBJ whole genome shotgun (WGS) entry which is preliminary data.</text>
</comment>
<evidence type="ECO:0000259" key="2">
    <source>
        <dbReference type="SMART" id="SM00903"/>
    </source>
</evidence>
<accession>A0A7W5A1J1</accession>
<dbReference type="SMART" id="SM00903">
    <property type="entry name" value="Flavin_Reduct"/>
    <property type="match status" value="1"/>
</dbReference>
<dbReference type="InterPro" id="IPR002563">
    <property type="entry name" value="Flavin_Rdtase-like_dom"/>
</dbReference>
<dbReference type="RefSeq" id="WP_183541970.1">
    <property type="nucleotide sequence ID" value="NZ_BMQT01000001.1"/>
</dbReference>
<feature type="domain" description="Flavin reductase like" evidence="2">
    <location>
        <begin position="13"/>
        <end position="157"/>
    </location>
</feature>
<evidence type="ECO:0000313" key="3">
    <source>
        <dbReference type="EMBL" id="MBB3087614.1"/>
    </source>
</evidence>
<dbReference type="AlphaFoldDB" id="A0A7W5A1J1"/>
<dbReference type="PANTHER" id="PTHR30466">
    <property type="entry name" value="FLAVIN REDUCTASE"/>
    <property type="match status" value="1"/>
</dbReference>
<organism evidence="3 4">
    <name type="scientific">Nocardioides albus</name>
    <dbReference type="NCBI Taxonomy" id="1841"/>
    <lineage>
        <taxon>Bacteria</taxon>
        <taxon>Bacillati</taxon>
        <taxon>Actinomycetota</taxon>
        <taxon>Actinomycetes</taxon>
        <taxon>Propionibacteriales</taxon>
        <taxon>Nocardioidaceae</taxon>
        <taxon>Nocardioides</taxon>
    </lineage>
</organism>
<dbReference type="Proteomes" id="UP000577707">
    <property type="component" value="Unassembled WGS sequence"/>
</dbReference>
<dbReference type="Pfam" id="PF01613">
    <property type="entry name" value="Flavin_Reduct"/>
    <property type="match status" value="1"/>
</dbReference>
<dbReference type="SUPFAM" id="SSF50475">
    <property type="entry name" value="FMN-binding split barrel"/>
    <property type="match status" value="1"/>
</dbReference>
<dbReference type="GO" id="GO:0042602">
    <property type="term" value="F:riboflavin reductase (NADPH) activity"/>
    <property type="evidence" value="ECO:0007669"/>
    <property type="project" value="TreeGrafter"/>
</dbReference>
<proteinExistence type="predicted"/>
<dbReference type="GO" id="GO:0006208">
    <property type="term" value="P:pyrimidine nucleobase catabolic process"/>
    <property type="evidence" value="ECO:0007669"/>
    <property type="project" value="TreeGrafter"/>
</dbReference>
<dbReference type="InterPro" id="IPR050268">
    <property type="entry name" value="NADH-dep_flavin_reductase"/>
</dbReference>
<keyword evidence="4" id="KW-1185">Reference proteome</keyword>
<name>A0A7W5A1J1_9ACTN</name>
<evidence type="ECO:0000313" key="4">
    <source>
        <dbReference type="Proteomes" id="UP000577707"/>
    </source>
</evidence>
<keyword evidence="1" id="KW-0560">Oxidoreductase</keyword>
<evidence type="ECO:0000256" key="1">
    <source>
        <dbReference type="ARBA" id="ARBA00023002"/>
    </source>
</evidence>
<dbReference type="InterPro" id="IPR012349">
    <property type="entry name" value="Split_barrel_FMN-bd"/>
</dbReference>
<dbReference type="Gene3D" id="2.30.110.10">
    <property type="entry name" value="Electron Transport, Fmn-binding Protein, Chain A"/>
    <property type="match status" value="1"/>
</dbReference>
<dbReference type="PANTHER" id="PTHR30466:SF1">
    <property type="entry name" value="FMN REDUCTASE (NADH) RUTF"/>
    <property type="match status" value="1"/>
</dbReference>